<dbReference type="Pfam" id="PF01288">
    <property type="entry name" value="HPPK"/>
    <property type="match status" value="1"/>
</dbReference>
<sequence length="136" mass="14898">MRERAYVALGSNLGDRDAYLRFARERIGALPDTRVVAASAIEETAPVGDVAQGAYLNQMVALDTALAPAALLRALQAIEQAAGRTRDVRWGPRTLDLDIVLFGSREVSEPALRVPHPELPHRDFWQRELAELGATP</sequence>
<dbReference type="InterPro" id="IPR000550">
    <property type="entry name" value="Hppk"/>
</dbReference>
<dbReference type="CDD" id="cd00483">
    <property type="entry name" value="HPPK"/>
    <property type="match status" value="1"/>
</dbReference>
<keyword evidence="7 14" id="KW-0418">Kinase</keyword>
<evidence type="ECO:0000256" key="11">
    <source>
        <dbReference type="ARBA" id="ARBA00029766"/>
    </source>
</evidence>
<protein>
    <recommendedName>
        <fullName evidence="4">2-amino-4-hydroxy-6-hydroxymethyldihydropteridine pyrophosphokinase</fullName>
        <ecNumber evidence="3">2.7.6.3</ecNumber>
    </recommendedName>
    <alternativeName>
        <fullName evidence="11">6-hydroxymethyl-7,8-dihydropterin pyrophosphokinase</fullName>
    </alternativeName>
    <alternativeName>
        <fullName evidence="12">7,8-dihydro-6-hydroxymethylpterin-pyrophosphokinase</fullName>
    </alternativeName>
</protein>
<evidence type="ECO:0000256" key="10">
    <source>
        <dbReference type="ARBA" id="ARBA00029409"/>
    </source>
</evidence>
<comment type="pathway">
    <text evidence="1">Cofactor biosynthesis; tetrahydrofolate biosynthesis; 2-amino-4-hydroxy-6-hydroxymethyl-7,8-dihydropteridine diphosphate from 7,8-dihydroneopterin triphosphate: step 4/4.</text>
</comment>
<evidence type="ECO:0000256" key="6">
    <source>
        <dbReference type="ARBA" id="ARBA00022741"/>
    </source>
</evidence>
<dbReference type="GO" id="GO:0003848">
    <property type="term" value="F:2-amino-4-hydroxy-6-hydroxymethyldihydropteridine diphosphokinase activity"/>
    <property type="evidence" value="ECO:0007669"/>
    <property type="project" value="UniProtKB-EC"/>
</dbReference>
<evidence type="ECO:0000256" key="9">
    <source>
        <dbReference type="ARBA" id="ARBA00022909"/>
    </source>
</evidence>
<dbReference type="PROSITE" id="PS00794">
    <property type="entry name" value="HPPK"/>
    <property type="match status" value="1"/>
</dbReference>
<evidence type="ECO:0000256" key="3">
    <source>
        <dbReference type="ARBA" id="ARBA00013253"/>
    </source>
</evidence>
<proteinExistence type="inferred from homology"/>
<keyword evidence="9" id="KW-0289">Folate biosynthesis</keyword>
<dbReference type="NCBIfam" id="TIGR01498">
    <property type="entry name" value="folK"/>
    <property type="match status" value="1"/>
</dbReference>
<dbReference type="UniPathway" id="UPA00077">
    <property type="reaction ID" value="UER00155"/>
</dbReference>
<dbReference type="GO" id="GO:0046656">
    <property type="term" value="P:folic acid biosynthetic process"/>
    <property type="evidence" value="ECO:0007669"/>
    <property type="project" value="UniProtKB-KW"/>
</dbReference>
<evidence type="ECO:0000256" key="8">
    <source>
        <dbReference type="ARBA" id="ARBA00022840"/>
    </source>
</evidence>
<dbReference type="Gene3D" id="3.30.70.560">
    <property type="entry name" value="7,8-Dihydro-6-hydroxymethylpterin-pyrophosphokinase HPPK"/>
    <property type="match status" value="1"/>
</dbReference>
<dbReference type="PANTHER" id="PTHR43071">
    <property type="entry name" value="2-AMINO-4-HYDROXY-6-HYDROXYMETHYLDIHYDROPTERIDINE PYROPHOSPHOKINASE"/>
    <property type="match status" value="1"/>
</dbReference>
<dbReference type="AlphaFoldDB" id="A0A6J4KQ78"/>
<evidence type="ECO:0000256" key="1">
    <source>
        <dbReference type="ARBA" id="ARBA00005051"/>
    </source>
</evidence>
<evidence type="ECO:0000256" key="2">
    <source>
        <dbReference type="ARBA" id="ARBA00005810"/>
    </source>
</evidence>
<feature type="domain" description="7,8-dihydro-6-hydroxymethylpterin-pyrophosphokinase" evidence="13">
    <location>
        <begin position="89"/>
        <end position="100"/>
    </location>
</feature>
<dbReference type="EMBL" id="CADCTU010000347">
    <property type="protein sequence ID" value="CAA9311949.1"/>
    <property type="molecule type" value="Genomic_DNA"/>
</dbReference>
<gene>
    <name evidence="14" type="ORF">AVDCRST_MAG11-1553</name>
</gene>
<keyword evidence="8" id="KW-0067">ATP-binding</keyword>
<keyword evidence="6" id="KW-0547">Nucleotide-binding</keyword>
<dbReference type="EC" id="2.7.6.3" evidence="3"/>
<comment type="similarity">
    <text evidence="2">Belongs to the HPPK family.</text>
</comment>
<evidence type="ECO:0000259" key="13">
    <source>
        <dbReference type="PROSITE" id="PS00794"/>
    </source>
</evidence>
<accession>A0A6J4KQ78</accession>
<evidence type="ECO:0000256" key="4">
    <source>
        <dbReference type="ARBA" id="ARBA00016218"/>
    </source>
</evidence>
<dbReference type="GO" id="GO:0005524">
    <property type="term" value="F:ATP binding"/>
    <property type="evidence" value="ECO:0007669"/>
    <property type="project" value="UniProtKB-KW"/>
</dbReference>
<dbReference type="GO" id="GO:0016301">
    <property type="term" value="F:kinase activity"/>
    <property type="evidence" value="ECO:0007669"/>
    <property type="project" value="UniProtKB-KW"/>
</dbReference>
<dbReference type="SUPFAM" id="SSF55083">
    <property type="entry name" value="6-hydroxymethyl-7,8-dihydropterin pyrophosphokinase, HPPK"/>
    <property type="match status" value="1"/>
</dbReference>
<evidence type="ECO:0000256" key="12">
    <source>
        <dbReference type="ARBA" id="ARBA00033413"/>
    </source>
</evidence>
<name>A0A6J4KQ78_9BACT</name>
<keyword evidence="5 14" id="KW-0808">Transferase</keyword>
<dbReference type="GO" id="GO:0046654">
    <property type="term" value="P:tetrahydrofolate biosynthetic process"/>
    <property type="evidence" value="ECO:0007669"/>
    <property type="project" value="UniProtKB-UniPathway"/>
</dbReference>
<evidence type="ECO:0000313" key="14">
    <source>
        <dbReference type="EMBL" id="CAA9311949.1"/>
    </source>
</evidence>
<comment type="function">
    <text evidence="10">Catalyzes the transfer of pyrophosphate from adenosine triphosphate (ATP) to 6-hydroxymethyl-7,8-dihydropterin, an enzymatic step in folate biosynthesis pathway.</text>
</comment>
<organism evidence="14">
    <name type="scientific">uncultured Gemmatimonadaceae bacterium</name>
    <dbReference type="NCBI Taxonomy" id="246130"/>
    <lineage>
        <taxon>Bacteria</taxon>
        <taxon>Pseudomonadati</taxon>
        <taxon>Gemmatimonadota</taxon>
        <taxon>Gemmatimonadia</taxon>
        <taxon>Gemmatimonadales</taxon>
        <taxon>Gemmatimonadaceae</taxon>
        <taxon>environmental samples</taxon>
    </lineage>
</organism>
<reference evidence="14" key="1">
    <citation type="submission" date="2020-02" db="EMBL/GenBank/DDBJ databases">
        <authorList>
            <person name="Meier V. D."/>
        </authorList>
    </citation>
    <scope>NUCLEOTIDE SEQUENCE</scope>
    <source>
        <strain evidence="14">AVDCRST_MAG11</strain>
    </source>
</reference>
<dbReference type="InterPro" id="IPR035907">
    <property type="entry name" value="Hppk_sf"/>
</dbReference>
<evidence type="ECO:0000256" key="5">
    <source>
        <dbReference type="ARBA" id="ARBA00022679"/>
    </source>
</evidence>
<evidence type="ECO:0000256" key="7">
    <source>
        <dbReference type="ARBA" id="ARBA00022777"/>
    </source>
</evidence>
<dbReference type="PANTHER" id="PTHR43071:SF1">
    <property type="entry name" value="2-AMINO-4-HYDROXY-6-HYDROXYMETHYLDIHYDROPTERIDINE PYROPHOSPHOKINASE"/>
    <property type="match status" value="1"/>
</dbReference>